<dbReference type="InterPro" id="IPR009010">
    <property type="entry name" value="Asp_de-COase-like_dom_sf"/>
</dbReference>
<dbReference type="Gene3D" id="2.20.25.90">
    <property type="entry name" value="ADC-like domains"/>
    <property type="match status" value="1"/>
</dbReference>
<name>A0ABV5V0T2_9MICO</name>
<dbReference type="EMBL" id="JBHMAX010000010">
    <property type="protein sequence ID" value="MFB9731355.1"/>
    <property type="molecule type" value="Genomic_DNA"/>
</dbReference>
<evidence type="ECO:0000313" key="8">
    <source>
        <dbReference type="Proteomes" id="UP001589613"/>
    </source>
</evidence>
<keyword evidence="2" id="KW-0479">Metal-binding</keyword>
<proteinExistence type="predicted"/>
<keyword evidence="8" id="KW-1185">Reference proteome</keyword>
<feature type="domain" description="4Fe-4S Mo/W bis-MGD-type" evidence="6">
    <location>
        <begin position="2"/>
        <end position="54"/>
    </location>
</feature>
<dbReference type="InterPro" id="IPR006657">
    <property type="entry name" value="MoPterin_dinucl-bd_dom"/>
</dbReference>
<dbReference type="Gene3D" id="2.40.40.20">
    <property type="match status" value="1"/>
</dbReference>
<evidence type="ECO:0000256" key="2">
    <source>
        <dbReference type="ARBA" id="ARBA00022723"/>
    </source>
</evidence>
<dbReference type="InterPro" id="IPR050123">
    <property type="entry name" value="Prok_molybdopt-oxidoreductase"/>
</dbReference>
<evidence type="ECO:0000313" key="7">
    <source>
        <dbReference type="EMBL" id="MFB9731355.1"/>
    </source>
</evidence>
<dbReference type="SUPFAM" id="SSF50692">
    <property type="entry name" value="ADC-like"/>
    <property type="match status" value="1"/>
</dbReference>
<dbReference type="SUPFAM" id="SSF53706">
    <property type="entry name" value="Formate dehydrogenase/DMSO reductase, domains 1-3"/>
    <property type="match status" value="1"/>
</dbReference>
<dbReference type="SMART" id="SM00926">
    <property type="entry name" value="Molybdop_Fe4S4"/>
    <property type="match status" value="1"/>
</dbReference>
<evidence type="ECO:0000256" key="1">
    <source>
        <dbReference type="ARBA" id="ARBA00022485"/>
    </source>
</evidence>
<organism evidence="7 8">
    <name type="scientific">Ornithinimicrobium kibberense</name>
    <dbReference type="NCBI Taxonomy" id="282060"/>
    <lineage>
        <taxon>Bacteria</taxon>
        <taxon>Bacillati</taxon>
        <taxon>Actinomycetota</taxon>
        <taxon>Actinomycetes</taxon>
        <taxon>Micrococcales</taxon>
        <taxon>Ornithinimicrobiaceae</taxon>
        <taxon>Ornithinimicrobium</taxon>
    </lineage>
</organism>
<evidence type="ECO:0000259" key="6">
    <source>
        <dbReference type="SMART" id="SM00926"/>
    </source>
</evidence>
<dbReference type="Pfam" id="PF00384">
    <property type="entry name" value="Molybdopterin"/>
    <property type="match status" value="1"/>
</dbReference>
<keyword evidence="1" id="KW-0004">4Fe-4S</keyword>
<comment type="caution">
    <text evidence="7">The sequence shown here is derived from an EMBL/GenBank/DDBJ whole genome shotgun (WGS) entry which is preliminary data.</text>
</comment>
<dbReference type="InterPro" id="IPR006963">
    <property type="entry name" value="Mopterin_OxRdtase_4Fe-4S_dom"/>
</dbReference>
<reference evidence="7 8" key="1">
    <citation type="submission" date="2024-09" db="EMBL/GenBank/DDBJ databases">
        <authorList>
            <person name="Sun Q."/>
            <person name="Mori K."/>
        </authorList>
    </citation>
    <scope>NUCLEOTIDE SEQUENCE [LARGE SCALE GENOMIC DNA]</scope>
    <source>
        <strain evidence="7 8">JCM 12763</strain>
    </source>
</reference>
<dbReference type="Gene3D" id="3.40.50.740">
    <property type="match status" value="1"/>
</dbReference>
<keyword evidence="3" id="KW-0408">Iron</keyword>
<evidence type="ECO:0000256" key="3">
    <source>
        <dbReference type="ARBA" id="ARBA00023004"/>
    </source>
</evidence>
<dbReference type="Proteomes" id="UP001589613">
    <property type="component" value="Unassembled WGS sequence"/>
</dbReference>
<dbReference type="Pfam" id="PF04879">
    <property type="entry name" value="Molybdop_Fe4S4"/>
    <property type="match status" value="1"/>
</dbReference>
<dbReference type="PANTHER" id="PTHR43105">
    <property type="entry name" value="RESPIRATORY NITRATE REDUCTASE"/>
    <property type="match status" value="1"/>
</dbReference>
<dbReference type="Pfam" id="PF01568">
    <property type="entry name" value="Molydop_binding"/>
    <property type="match status" value="1"/>
</dbReference>
<feature type="region of interest" description="Disordered" evidence="5">
    <location>
        <begin position="710"/>
        <end position="738"/>
    </location>
</feature>
<evidence type="ECO:0000256" key="5">
    <source>
        <dbReference type="SAM" id="MobiDB-lite"/>
    </source>
</evidence>
<dbReference type="PANTHER" id="PTHR43105:SF10">
    <property type="entry name" value="NADH-QUINONE OXIDOREDUCTASE SUBUNIT G"/>
    <property type="match status" value="1"/>
</dbReference>
<keyword evidence="4" id="KW-0411">Iron-sulfur</keyword>
<dbReference type="Gene3D" id="3.40.228.10">
    <property type="entry name" value="Dimethylsulfoxide Reductase, domain 2"/>
    <property type="match status" value="1"/>
</dbReference>
<sequence length="738" mass="77117">MPSPQDTHCPYCALQCGMRLTRSGSTAQVGARDFPTNRGGLCRKGWTAAEVLTVGDRVTTPLVRDQHGALAPAPWDRALDRVAEGLVAAQARHGRDAVGVFGGGGLTNEKAYQLGKFARVALRTSRIDYNGRFCMASAAAAGNRALGVDRGLPFPVTDLDEASTVLLLGSNPAATMPPLLSHLQGARDRGGLVVVDPRRSQTARLTEQGAGLHLAPAPGTDLVLLLGLTHVVLAEGLADEAYLRERTEGLETVRPVVNAWWPERVQAVTGVPAAEVRRVARRLAARDGVYVLTGRGVEQHVDGTDTATAALNLALVLGLVGRVGSGYGTLTGQGNGQGGREHGQKCDQLPGYRSISDPAAREHVAGVWGVDPADLPGPGVPAVELLGSLGRPGGVRALLVHGSNVVVSAPAAGEVRAGLAALDLLVVCDFVLSETAQLADVVLPVTQWAEEEGTMTSLEGRVLRRRAVLEPPGLARSDLWVLAELAARLGAAGAWPTEPAIVFDELARASAGGVADYSGLSHALLDTGVAAYWPCPAPAAPAPGAPGAAAPAPDAPAPATPAVVGTPRLFTDTFPRPGGRARLVPVRPLLREPVGQRGGELTMVTGRLLEHYQSGAQTRRVPELMAAQPVLAAELHPATAARLGLRDGDPMLVSTDRGRVRARTRLDEGIRLDTVFLPFHYSGPECTNLLTEAVTDPVSGMPEFKRTLVTVSPLDPPDRTPSAPADRTPSAPAEERPS</sequence>
<accession>A0ABV5V0T2</accession>
<dbReference type="CDD" id="cd00508">
    <property type="entry name" value="MopB_CT_Fdh-Nap-like"/>
    <property type="match status" value="1"/>
</dbReference>
<dbReference type="RefSeq" id="WP_141337239.1">
    <property type="nucleotide sequence ID" value="NZ_JBHMAX010000010.1"/>
</dbReference>
<evidence type="ECO:0000256" key="4">
    <source>
        <dbReference type="ARBA" id="ARBA00023014"/>
    </source>
</evidence>
<dbReference type="InterPro" id="IPR006656">
    <property type="entry name" value="Mopterin_OxRdtase"/>
</dbReference>
<gene>
    <name evidence="7" type="ORF">ACFFN0_04785</name>
</gene>
<feature type="region of interest" description="Disordered" evidence="5">
    <location>
        <begin position="541"/>
        <end position="564"/>
    </location>
</feature>
<protein>
    <submittedName>
        <fullName evidence="7">Molybdopterin oxidoreductase family protein</fullName>
    </submittedName>
</protein>